<keyword evidence="1" id="KW-0805">Transcription regulation</keyword>
<dbReference type="Pfam" id="PF12833">
    <property type="entry name" value="HTH_18"/>
    <property type="match status" value="1"/>
</dbReference>
<dbReference type="Gene3D" id="1.10.10.60">
    <property type="entry name" value="Homeodomain-like"/>
    <property type="match status" value="1"/>
</dbReference>
<reference evidence="5 6" key="1">
    <citation type="submission" date="2019-07" db="EMBL/GenBank/DDBJ databases">
        <title>Flavobacterium sp. nov., isolated from glacier ice.</title>
        <authorList>
            <person name="Liu Q."/>
            <person name="Xin Y.-H."/>
        </authorList>
    </citation>
    <scope>NUCLEOTIDE SEQUENCE [LARGE SCALE GENOMIC DNA]</scope>
    <source>
        <strain evidence="5 6">ZT4R6</strain>
    </source>
</reference>
<keyword evidence="2" id="KW-0238">DNA-binding</keyword>
<dbReference type="OrthoDB" id="646090at2"/>
<dbReference type="AlphaFoldDB" id="A0A552UX82"/>
<name>A0A552UX82_9FLAO</name>
<keyword evidence="3" id="KW-0804">Transcription</keyword>
<dbReference type="Proteomes" id="UP000320643">
    <property type="component" value="Unassembled WGS sequence"/>
</dbReference>
<organism evidence="5 6">
    <name type="scientific">Flavobacterium zepuense</name>
    <dbReference type="NCBI Taxonomy" id="2593302"/>
    <lineage>
        <taxon>Bacteria</taxon>
        <taxon>Pseudomonadati</taxon>
        <taxon>Bacteroidota</taxon>
        <taxon>Flavobacteriia</taxon>
        <taxon>Flavobacteriales</taxon>
        <taxon>Flavobacteriaceae</taxon>
        <taxon>Flavobacterium</taxon>
    </lineage>
</organism>
<evidence type="ECO:0000313" key="5">
    <source>
        <dbReference type="EMBL" id="TRW22817.1"/>
    </source>
</evidence>
<dbReference type="PANTHER" id="PTHR43280:SF32">
    <property type="entry name" value="TRANSCRIPTIONAL REGULATORY PROTEIN"/>
    <property type="match status" value="1"/>
</dbReference>
<dbReference type="SUPFAM" id="SSF46689">
    <property type="entry name" value="Homeodomain-like"/>
    <property type="match status" value="1"/>
</dbReference>
<comment type="caution">
    <text evidence="5">The sequence shown here is derived from an EMBL/GenBank/DDBJ whole genome shotgun (WGS) entry which is preliminary data.</text>
</comment>
<dbReference type="EMBL" id="VJVZ01000011">
    <property type="protein sequence ID" value="TRW22817.1"/>
    <property type="molecule type" value="Genomic_DNA"/>
</dbReference>
<dbReference type="GO" id="GO:0043565">
    <property type="term" value="F:sequence-specific DNA binding"/>
    <property type="evidence" value="ECO:0007669"/>
    <property type="project" value="InterPro"/>
</dbReference>
<dbReference type="PROSITE" id="PS01124">
    <property type="entry name" value="HTH_ARAC_FAMILY_2"/>
    <property type="match status" value="1"/>
</dbReference>
<dbReference type="GO" id="GO:0003700">
    <property type="term" value="F:DNA-binding transcription factor activity"/>
    <property type="evidence" value="ECO:0007669"/>
    <property type="project" value="InterPro"/>
</dbReference>
<evidence type="ECO:0000259" key="4">
    <source>
        <dbReference type="PROSITE" id="PS01124"/>
    </source>
</evidence>
<gene>
    <name evidence="5" type="ORF">FMM05_16310</name>
</gene>
<evidence type="ECO:0000256" key="2">
    <source>
        <dbReference type="ARBA" id="ARBA00023125"/>
    </source>
</evidence>
<protein>
    <submittedName>
        <fullName evidence="5">Helix-turn-helix domain-containing protein</fullName>
    </submittedName>
</protein>
<proteinExistence type="predicted"/>
<keyword evidence="6" id="KW-1185">Reference proteome</keyword>
<feature type="domain" description="HTH araC/xylS-type" evidence="4">
    <location>
        <begin position="221"/>
        <end position="300"/>
    </location>
</feature>
<accession>A0A552UX82</accession>
<dbReference type="RefSeq" id="WP_143374466.1">
    <property type="nucleotide sequence ID" value="NZ_VJVZ01000011.1"/>
</dbReference>
<dbReference type="InterPro" id="IPR009057">
    <property type="entry name" value="Homeodomain-like_sf"/>
</dbReference>
<evidence type="ECO:0000256" key="3">
    <source>
        <dbReference type="ARBA" id="ARBA00023163"/>
    </source>
</evidence>
<dbReference type="PANTHER" id="PTHR43280">
    <property type="entry name" value="ARAC-FAMILY TRANSCRIPTIONAL REGULATOR"/>
    <property type="match status" value="1"/>
</dbReference>
<dbReference type="SMART" id="SM00342">
    <property type="entry name" value="HTH_ARAC"/>
    <property type="match status" value="1"/>
</dbReference>
<evidence type="ECO:0000256" key="1">
    <source>
        <dbReference type="ARBA" id="ARBA00023015"/>
    </source>
</evidence>
<evidence type="ECO:0000313" key="6">
    <source>
        <dbReference type="Proteomes" id="UP000320643"/>
    </source>
</evidence>
<dbReference type="InterPro" id="IPR018060">
    <property type="entry name" value="HTH_AraC"/>
</dbReference>
<sequence length="301" mass="34381">MIKQQTLADYAAAYPYQTQSAHGGGHFVALRLNDFTEENVKATTIYSRKDFYKISLLTGDASYFYNDKKYTIAPGEFALIFTNSEIPYRWEIHSGGCDGYACMFTEDFLPIHTYLRPSDWAVFGAESQSVFMLTNEEKERFETLFLKMIEEQDSAYQNKYDLLFLYVLECIHGALKLQPEIQSRTHTAATRLTDSFKMLLAGQFPLATPMQQIMLHTPQAFANKLLVHTNYLNRALKTVTGKTTSQLITERIMQEARALLLHSNWSISQISYCLGFDEPTHFAKAFKKHTGQIPSALRNAV</sequence>